<evidence type="ECO:0000259" key="2">
    <source>
        <dbReference type="Pfam" id="PF00582"/>
    </source>
</evidence>
<dbReference type="SUPFAM" id="SSF52402">
    <property type="entry name" value="Adenine nucleotide alpha hydrolases-like"/>
    <property type="match status" value="1"/>
</dbReference>
<reference evidence="3" key="1">
    <citation type="submission" date="2016-10" db="EMBL/GenBank/DDBJ databases">
        <title>Sequence of Gallionella enrichment culture.</title>
        <authorList>
            <person name="Poehlein A."/>
            <person name="Muehling M."/>
            <person name="Daniel R."/>
        </authorList>
    </citation>
    <scope>NUCLEOTIDE SEQUENCE</scope>
</reference>
<comment type="caution">
    <text evidence="3">The sequence shown here is derived from an EMBL/GenBank/DDBJ whole genome shotgun (WGS) entry which is preliminary data.</text>
</comment>
<accession>A0A1J5S1A6</accession>
<dbReference type="InterPro" id="IPR006015">
    <property type="entry name" value="Universal_stress_UspA"/>
</dbReference>
<evidence type="ECO:0000313" key="3">
    <source>
        <dbReference type="EMBL" id="OIR01999.1"/>
    </source>
</evidence>
<feature type="domain" description="UspA" evidence="2">
    <location>
        <begin position="3"/>
        <end position="142"/>
    </location>
</feature>
<dbReference type="InterPro" id="IPR006016">
    <property type="entry name" value="UspA"/>
</dbReference>
<protein>
    <submittedName>
        <fullName evidence="3">Universal stress protein family protein</fullName>
    </submittedName>
</protein>
<proteinExistence type="inferred from homology"/>
<gene>
    <name evidence="3" type="ORF">GALL_158570</name>
</gene>
<dbReference type="Gene3D" id="3.40.50.620">
    <property type="entry name" value="HUPs"/>
    <property type="match status" value="1"/>
</dbReference>
<dbReference type="AlphaFoldDB" id="A0A1J5S1A6"/>
<dbReference type="PRINTS" id="PR01438">
    <property type="entry name" value="UNVRSLSTRESS"/>
</dbReference>
<dbReference type="PANTHER" id="PTHR46268">
    <property type="entry name" value="STRESS RESPONSE PROTEIN NHAX"/>
    <property type="match status" value="1"/>
</dbReference>
<dbReference type="EMBL" id="MLJW01000078">
    <property type="protein sequence ID" value="OIR01999.1"/>
    <property type="molecule type" value="Genomic_DNA"/>
</dbReference>
<dbReference type="Pfam" id="PF00582">
    <property type="entry name" value="Usp"/>
    <property type="match status" value="1"/>
</dbReference>
<evidence type="ECO:0000256" key="1">
    <source>
        <dbReference type="ARBA" id="ARBA00008791"/>
    </source>
</evidence>
<sequence length="153" mass="16060">MPFSTILAAIDGGEQTAQVLDQALRLAEGNPTATLHLVCVLDTLPVTAAGMGGSADLTLEVQDARARQTLREGLAHLARAGRSGHAHVVVGAQAPAIIAEAERLGCDILVLGHRHMSLWRQMFGQSTCADVLEQAPCPLLIVTERTGEAPHSS</sequence>
<comment type="similarity">
    <text evidence="1">Belongs to the universal stress protein A family.</text>
</comment>
<dbReference type="CDD" id="cd00293">
    <property type="entry name" value="USP-like"/>
    <property type="match status" value="1"/>
</dbReference>
<name>A0A1J5S1A6_9ZZZZ</name>
<organism evidence="3">
    <name type="scientific">mine drainage metagenome</name>
    <dbReference type="NCBI Taxonomy" id="410659"/>
    <lineage>
        <taxon>unclassified sequences</taxon>
        <taxon>metagenomes</taxon>
        <taxon>ecological metagenomes</taxon>
    </lineage>
</organism>
<dbReference type="PANTHER" id="PTHR46268:SF15">
    <property type="entry name" value="UNIVERSAL STRESS PROTEIN HP_0031"/>
    <property type="match status" value="1"/>
</dbReference>
<dbReference type="InterPro" id="IPR014729">
    <property type="entry name" value="Rossmann-like_a/b/a_fold"/>
</dbReference>